<evidence type="ECO:0000313" key="3">
    <source>
        <dbReference type="Proteomes" id="UP000887540"/>
    </source>
</evidence>
<name>A0A914D733_9BILA</name>
<dbReference type="PANTHER" id="PTHR46068">
    <property type="entry name" value="PROTEIN CBG27172"/>
    <property type="match status" value="1"/>
</dbReference>
<dbReference type="GO" id="GO:0005634">
    <property type="term" value="C:nucleus"/>
    <property type="evidence" value="ECO:0007669"/>
    <property type="project" value="UniProtKB-SubCell"/>
</dbReference>
<dbReference type="InterPro" id="IPR036397">
    <property type="entry name" value="RNaseH_sf"/>
</dbReference>
<dbReference type="SUPFAM" id="SSF46689">
    <property type="entry name" value="Homeodomain-like"/>
    <property type="match status" value="1"/>
</dbReference>
<protein>
    <submittedName>
        <fullName evidence="4">Tc1-like transposase DDE domain-containing protein</fullName>
    </submittedName>
</protein>
<dbReference type="Gene3D" id="3.30.420.10">
    <property type="entry name" value="Ribonuclease H-like superfamily/Ribonuclease H"/>
    <property type="match status" value="1"/>
</dbReference>
<dbReference type="PANTHER" id="PTHR46068:SF1">
    <property type="entry name" value="TRANSPOSASE IS30-LIKE HTH DOMAIN-CONTAINING PROTEIN"/>
    <property type="match status" value="1"/>
</dbReference>
<reference evidence="4" key="1">
    <citation type="submission" date="2022-11" db="UniProtKB">
        <authorList>
            <consortium name="WormBaseParasite"/>
        </authorList>
    </citation>
    <scope>IDENTIFICATION</scope>
</reference>
<accession>A0A914D733</accession>
<evidence type="ECO:0000256" key="1">
    <source>
        <dbReference type="ARBA" id="ARBA00004123"/>
    </source>
</evidence>
<proteinExistence type="predicted"/>
<dbReference type="Proteomes" id="UP000887540">
    <property type="component" value="Unplaced"/>
</dbReference>
<dbReference type="GO" id="GO:0003676">
    <property type="term" value="F:nucleic acid binding"/>
    <property type="evidence" value="ECO:0007669"/>
    <property type="project" value="InterPro"/>
</dbReference>
<dbReference type="WBParaSite" id="ACRNAN_scaffold20083.g24353.t1">
    <property type="protein sequence ID" value="ACRNAN_scaffold20083.g24353.t1"/>
    <property type="gene ID" value="ACRNAN_scaffold20083.g24353"/>
</dbReference>
<feature type="region of interest" description="Disordered" evidence="2">
    <location>
        <begin position="33"/>
        <end position="54"/>
    </location>
</feature>
<dbReference type="AlphaFoldDB" id="A0A914D733"/>
<sequence>MLILELKKQGNGVREIARTLKIAPSTVSDIIKRSEDSESVDDIPRSGRPRTSRTPRLIKVIRERIRRNPRRSMRKMARELRISEGSVRNIVKKDLRLRPYKLQKAHLLTKKNQQQRDQRCKALLKRLARGTHLKVVWSDEMPVSIEQEVNKQNDRILAPDISAANSSGRIVQKSAHPASLMVWGGITSDKTPLVFCDPGVTINKENYRERILRNVLQPWAQKHFGDQEWIYQQDSAPAHKANTTQKWLRDSVPDFITRAEWPANSPDLNPMDFSIWGILKAKACATPHKSLDSLKAALLKAWDEIPLETLRAAVDEVPKRLKTCIKAKGGYFEI</sequence>
<dbReference type="InterPro" id="IPR009057">
    <property type="entry name" value="Homeodomain-like_sf"/>
</dbReference>
<evidence type="ECO:0000313" key="4">
    <source>
        <dbReference type="WBParaSite" id="ACRNAN_scaffold20083.g24353.t1"/>
    </source>
</evidence>
<keyword evidence="3" id="KW-1185">Reference proteome</keyword>
<dbReference type="Gene3D" id="1.10.10.10">
    <property type="entry name" value="Winged helix-like DNA-binding domain superfamily/Winged helix DNA-binding domain"/>
    <property type="match status" value="1"/>
</dbReference>
<comment type="subcellular location">
    <subcellularLocation>
        <location evidence="1">Nucleus</location>
    </subcellularLocation>
</comment>
<dbReference type="InterPro" id="IPR036388">
    <property type="entry name" value="WH-like_DNA-bd_sf"/>
</dbReference>
<evidence type="ECO:0000256" key="2">
    <source>
        <dbReference type="SAM" id="MobiDB-lite"/>
    </source>
</evidence>
<organism evidence="3 4">
    <name type="scientific">Acrobeloides nanus</name>
    <dbReference type="NCBI Taxonomy" id="290746"/>
    <lineage>
        <taxon>Eukaryota</taxon>
        <taxon>Metazoa</taxon>
        <taxon>Ecdysozoa</taxon>
        <taxon>Nematoda</taxon>
        <taxon>Chromadorea</taxon>
        <taxon>Rhabditida</taxon>
        <taxon>Tylenchina</taxon>
        <taxon>Cephalobomorpha</taxon>
        <taxon>Cephaloboidea</taxon>
        <taxon>Cephalobidae</taxon>
        <taxon>Acrobeloides</taxon>
    </lineage>
</organism>